<evidence type="ECO:0000313" key="2">
    <source>
        <dbReference type="EMBL" id="MBU5628198.1"/>
    </source>
</evidence>
<accession>A0ABS6FDQ6</accession>
<name>A0ABS6FDQ6_9FIRM</name>
<reference evidence="2 3" key="1">
    <citation type="submission" date="2021-06" db="EMBL/GenBank/DDBJ databases">
        <authorList>
            <person name="Sun Q."/>
            <person name="Li D."/>
        </authorList>
    </citation>
    <scope>NUCLEOTIDE SEQUENCE [LARGE SCALE GENOMIC DNA]</scope>
    <source>
        <strain evidence="2 3">MSJ-2</strain>
    </source>
</reference>
<organism evidence="2 3">
    <name type="scientific">Dysosmobacter acutus</name>
    <dbReference type="NCBI Taxonomy" id="2841504"/>
    <lineage>
        <taxon>Bacteria</taxon>
        <taxon>Bacillati</taxon>
        <taxon>Bacillota</taxon>
        <taxon>Clostridia</taxon>
        <taxon>Eubacteriales</taxon>
        <taxon>Oscillospiraceae</taxon>
        <taxon>Dysosmobacter</taxon>
    </lineage>
</organism>
<comment type="caution">
    <text evidence="2">The sequence shown here is derived from an EMBL/GenBank/DDBJ whole genome shotgun (WGS) entry which is preliminary data.</text>
</comment>
<sequence>MEFTLNDLQRRRVEEHLALVEQVLRRSIKTNETVDGMGHDDLYQEGCIALCRAAVSYREEMGAFPAYARTVIRNYLLDRCREIQSARKNLPLLSLDAFAEMGAPEPVSPFHTEDLISEVSSDALLSHFRNRYHGTARLGIEAMELRVRGYSCADIAKLYQKKPNYIGACISRAAEKLRRERIVREFYTACTEQDIKSA</sequence>
<dbReference type="EMBL" id="JAHLQN010000001">
    <property type="protein sequence ID" value="MBU5628198.1"/>
    <property type="molecule type" value="Genomic_DNA"/>
</dbReference>
<dbReference type="NCBIfam" id="TIGR02937">
    <property type="entry name" value="sigma70-ECF"/>
    <property type="match status" value="1"/>
</dbReference>
<dbReference type="InterPro" id="IPR014284">
    <property type="entry name" value="RNA_pol_sigma-70_dom"/>
</dbReference>
<dbReference type="InterPro" id="IPR007627">
    <property type="entry name" value="RNA_pol_sigma70_r2"/>
</dbReference>
<dbReference type="Proteomes" id="UP000787672">
    <property type="component" value="Unassembled WGS sequence"/>
</dbReference>
<gene>
    <name evidence="2" type="ORF">KQI82_14905</name>
</gene>
<evidence type="ECO:0000259" key="1">
    <source>
        <dbReference type="Pfam" id="PF04542"/>
    </source>
</evidence>
<protein>
    <submittedName>
        <fullName evidence="2">Sigma-70 family RNA polymerase sigma factor</fullName>
    </submittedName>
</protein>
<dbReference type="Pfam" id="PF04542">
    <property type="entry name" value="Sigma70_r2"/>
    <property type="match status" value="1"/>
</dbReference>
<evidence type="ECO:0000313" key="3">
    <source>
        <dbReference type="Proteomes" id="UP000787672"/>
    </source>
</evidence>
<keyword evidence="3" id="KW-1185">Reference proteome</keyword>
<dbReference type="RefSeq" id="WP_216633474.1">
    <property type="nucleotide sequence ID" value="NZ_JAHLQN010000001.1"/>
</dbReference>
<proteinExistence type="predicted"/>
<feature type="domain" description="RNA polymerase sigma-70 region 2" evidence="1">
    <location>
        <begin position="13"/>
        <end position="82"/>
    </location>
</feature>